<dbReference type="CDD" id="cd01908">
    <property type="entry name" value="YafJ"/>
    <property type="match status" value="1"/>
</dbReference>
<feature type="region of interest" description="Disordered" evidence="2">
    <location>
        <begin position="50"/>
        <end position="78"/>
    </location>
</feature>
<dbReference type="EMBL" id="JAELVF020000001">
    <property type="protein sequence ID" value="MBU7598091.1"/>
    <property type="molecule type" value="Genomic_DNA"/>
</dbReference>
<dbReference type="GO" id="GO:0052699">
    <property type="term" value="P:ergothioneine biosynthetic process"/>
    <property type="evidence" value="ECO:0007669"/>
    <property type="project" value="UniProtKB-UniRule"/>
</dbReference>
<organism evidence="4 5">
    <name type="scientific">Streptomyces tardus</name>
    <dbReference type="NCBI Taxonomy" id="2780544"/>
    <lineage>
        <taxon>Bacteria</taxon>
        <taxon>Bacillati</taxon>
        <taxon>Actinomycetota</taxon>
        <taxon>Actinomycetes</taxon>
        <taxon>Kitasatosporales</taxon>
        <taxon>Streptomycetaceae</taxon>
        <taxon>Streptomyces</taxon>
    </lineage>
</organism>
<feature type="domain" description="Glutamine amidotransferase type-2" evidence="3">
    <location>
        <begin position="2"/>
        <end position="286"/>
    </location>
</feature>
<name>A0A949JDT8_9ACTN</name>
<comment type="catalytic activity">
    <reaction evidence="1">
        <text>gamma-L-glutamyl-hercynylcysteine S-oxide + H2O = S-(hercyn-2-yl)-L-cysteine S-oxide + L-glutamate</text>
        <dbReference type="Rhea" id="RHEA:42684"/>
        <dbReference type="ChEBI" id="CHEBI:15377"/>
        <dbReference type="ChEBI" id="CHEBI:29985"/>
        <dbReference type="ChEBI" id="CHEBI:82703"/>
        <dbReference type="ChEBI" id="CHEBI:82706"/>
        <dbReference type="EC" id="3.5.1.118"/>
    </reaction>
</comment>
<dbReference type="AlphaFoldDB" id="A0A949JDT8"/>
<accession>A0A949JDT8</accession>
<evidence type="ECO:0000313" key="5">
    <source>
        <dbReference type="Proteomes" id="UP000694501"/>
    </source>
</evidence>
<keyword evidence="5" id="KW-1185">Reference proteome</keyword>
<dbReference type="PANTHER" id="PTHR43187:SF2">
    <property type="entry name" value="GAMMA-GLUTAMYL-HERCYNYLCYSTEINE SULFOXIDE HYDROLASE"/>
    <property type="match status" value="1"/>
</dbReference>
<evidence type="ECO:0000256" key="2">
    <source>
        <dbReference type="SAM" id="MobiDB-lite"/>
    </source>
</evidence>
<dbReference type="RefSeq" id="WP_216814939.1">
    <property type="nucleotide sequence ID" value="NZ_JAELVF020000001.1"/>
</dbReference>
<dbReference type="EC" id="3.5.1.118" evidence="1"/>
<comment type="caution">
    <text evidence="4">The sequence shown here is derived from an EMBL/GenBank/DDBJ whole genome shotgun (WGS) entry which is preliminary data.</text>
</comment>
<dbReference type="Proteomes" id="UP000694501">
    <property type="component" value="Unassembled WGS sequence"/>
</dbReference>
<evidence type="ECO:0000256" key="1">
    <source>
        <dbReference type="HAMAP-Rule" id="MF_02036"/>
    </source>
</evidence>
<sequence length="286" mass="31275">MCRHFAYLGRELPLTELIHPPQGLYEQSWAPRQQRYGTVNADGFGLGWYPPPPPPGTTATTWSDAAPPDHRPNAAAPPPARYRRAVPIWADQNLPDLARTVRSRCVLGAVRDATPGTSQDESAAAPYRCGPWLFSHNGAVPSWQRLPDELRLPLSAEELLWMEARCDSALLWLLIHRRLLTGEPAAEVLAELVPRIAALRPGVRLNILLTDGARLTAVRHGDTLWCRSDADGVVLASEPDASAGWREVPDHTLVTVAHDEPVRFRPLAPAAVPPAQAAATERTATP</sequence>
<comment type="pathway">
    <text evidence="1">Amino-acid biosynthesis; ergothioneine biosynthesis.</text>
</comment>
<dbReference type="HAMAP" id="MF_02036">
    <property type="entry name" value="EgtC"/>
    <property type="match status" value="1"/>
</dbReference>
<evidence type="ECO:0000259" key="3">
    <source>
        <dbReference type="PROSITE" id="PS51278"/>
    </source>
</evidence>
<evidence type="ECO:0000313" key="4">
    <source>
        <dbReference type="EMBL" id="MBU7598091.1"/>
    </source>
</evidence>
<proteinExistence type="inferred from homology"/>
<dbReference type="GO" id="GO:0016811">
    <property type="term" value="F:hydrolase activity, acting on carbon-nitrogen (but not peptide) bonds, in linear amides"/>
    <property type="evidence" value="ECO:0007669"/>
    <property type="project" value="UniProtKB-UniRule"/>
</dbReference>
<dbReference type="InterPro" id="IPR032889">
    <property type="entry name" value="EgtC_Actinobacteria"/>
</dbReference>
<dbReference type="PROSITE" id="PS51278">
    <property type="entry name" value="GATASE_TYPE_2"/>
    <property type="match status" value="1"/>
</dbReference>
<dbReference type="InterPro" id="IPR052373">
    <property type="entry name" value="Gamma-glu_amide_hydrolase"/>
</dbReference>
<keyword evidence="1" id="KW-0378">Hydrolase</keyword>
<comment type="function">
    <text evidence="1">Catalyzes the hydrolysis of the gamma-glutamyl amide bond of hercynyl-gamma-L-glutamyl-L-cysteine sulfoxide to produce hercynylcysteine sulfoxide, a step in the biosynthesis pathway of ergothioneine.</text>
</comment>
<reference evidence="4" key="1">
    <citation type="submission" date="2021-06" db="EMBL/GenBank/DDBJ databases">
        <title>Sequencing of actinobacteria type strains.</title>
        <authorList>
            <person name="Nguyen G.-S."/>
            <person name="Wentzel A."/>
        </authorList>
    </citation>
    <scope>NUCLEOTIDE SEQUENCE</scope>
    <source>
        <strain evidence="4">P38-E01</strain>
    </source>
</reference>
<protein>
    <recommendedName>
        <fullName evidence="1">Gamma-glutamyl-hercynylcysteine sulfoxide hydrolase</fullName>
        <ecNumber evidence="1">3.5.1.118</ecNumber>
    </recommendedName>
    <alternativeName>
        <fullName evidence="1">Gamma-glutamyl hercynylcysteine S-oxide hydrolase</fullName>
    </alternativeName>
</protein>
<gene>
    <name evidence="1" type="primary">egtC</name>
    <name evidence="4" type="ORF">JGS22_010820</name>
</gene>
<dbReference type="PANTHER" id="PTHR43187">
    <property type="entry name" value="GLUTAMINE AMIDOTRANSFERASE DUG3-RELATED"/>
    <property type="match status" value="1"/>
</dbReference>
<keyword evidence="1 4" id="KW-0315">Glutamine amidotransferase</keyword>
<dbReference type="InterPro" id="IPR017932">
    <property type="entry name" value="GATase_2_dom"/>
</dbReference>